<dbReference type="PANTHER" id="PTHR30420:SF1">
    <property type="entry name" value="ARGININE N-SUCCINYLTRANSFERASE"/>
    <property type="match status" value="1"/>
</dbReference>
<evidence type="ECO:0000256" key="2">
    <source>
        <dbReference type="ARBA" id="ARBA00022679"/>
    </source>
</evidence>
<evidence type="ECO:0000256" key="1">
    <source>
        <dbReference type="ARBA" id="ARBA00022503"/>
    </source>
</evidence>
<dbReference type="PANTHER" id="PTHR30420">
    <property type="entry name" value="N-SUCCINYLARGININE DIHYDROLASE"/>
    <property type="match status" value="1"/>
</dbReference>
<proteinExistence type="predicted"/>
<protein>
    <submittedName>
        <fullName evidence="4">Arginine N-succinyltransferase</fullName>
    </submittedName>
</protein>
<dbReference type="GO" id="GO:0008791">
    <property type="term" value="F:arginine N-succinyltransferase activity"/>
    <property type="evidence" value="ECO:0007669"/>
    <property type="project" value="InterPro"/>
</dbReference>
<dbReference type="InterPro" id="IPR007041">
    <property type="entry name" value="Arg_succinylTrfase_AstA/AruG"/>
</dbReference>
<accession>A0A7X4LLJ9</accession>
<reference evidence="4 5" key="1">
    <citation type="submission" date="2019-10" db="EMBL/GenBank/DDBJ databases">
        <title>Vibrio sp. nov. isolated from a shrimp pond.</title>
        <authorList>
            <person name="Gomez-Gil B."/>
            <person name="Enciso-Ibarra J."/>
            <person name="Enciso-Ibarra K."/>
            <person name="Bolan-Mejia C."/>
        </authorList>
    </citation>
    <scope>NUCLEOTIDE SEQUENCE [LARGE SCALE GENOMIC DNA]</scope>
    <source>
        <strain evidence="4 5">CAIM 722</strain>
    </source>
</reference>
<dbReference type="InterPro" id="IPR016181">
    <property type="entry name" value="Acyl_CoA_acyltransferase"/>
</dbReference>
<evidence type="ECO:0000256" key="3">
    <source>
        <dbReference type="ARBA" id="ARBA00023315"/>
    </source>
</evidence>
<dbReference type="AlphaFoldDB" id="A0A7X4LLJ9"/>
<evidence type="ECO:0000313" key="5">
    <source>
        <dbReference type="Proteomes" id="UP000462621"/>
    </source>
</evidence>
<comment type="caution">
    <text evidence="4">The sequence shown here is derived from an EMBL/GenBank/DDBJ whole genome shotgun (WGS) entry which is preliminary data.</text>
</comment>
<organism evidence="4 5">
    <name type="scientific">Vibrio eleionomae</name>
    <dbReference type="NCBI Taxonomy" id="2653505"/>
    <lineage>
        <taxon>Bacteria</taxon>
        <taxon>Pseudomonadati</taxon>
        <taxon>Pseudomonadota</taxon>
        <taxon>Gammaproteobacteria</taxon>
        <taxon>Vibrionales</taxon>
        <taxon>Vibrionaceae</taxon>
        <taxon>Vibrio</taxon>
    </lineage>
</organism>
<name>A0A7X4LLJ9_9VIBR</name>
<dbReference type="Pfam" id="PF04958">
    <property type="entry name" value="AstA"/>
    <property type="match status" value="1"/>
</dbReference>
<dbReference type="Proteomes" id="UP000462621">
    <property type="component" value="Unassembled WGS sequence"/>
</dbReference>
<dbReference type="EMBL" id="WEKT01000024">
    <property type="protein sequence ID" value="MZI94187.1"/>
    <property type="molecule type" value="Genomic_DNA"/>
</dbReference>
<keyword evidence="5" id="KW-1185">Reference proteome</keyword>
<dbReference type="GO" id="GO:0006527">
    <property type="term" value="P:L-arginine catabolic process"/>
    <property type="evidence" value="ECO:0007669"/>
    <property type="project" value="InterPro"/>
</dbReference>
<dbReference type="SUPFAM" id="SSF55729">
    <property type="entry name" value="Acyl-CoA N-acyltransferases (Nat)"/>
    <property type="match status" value="1"/>
</dbReference>
<dbReference type="NCBIfam" id="TIGR03243">
    <property type="entry name" value="arg_catab_AOST"/>
    <property type="match status" value="1"/>
</dbReference>
<keyword evidence="2 4" id="KW-0808">Transferase</keyword>
<evidence type="ECO:0000313" key="4">
    <source>
        <dbReference type="EMBL" id="MZI94187.1"/>
    </source>
</evidence>
<keyword evidence="3" id="KW-0012">Acyltransferase</keyword>
<dbReference type="RefSeq" id="WP_161156350.1">
    <property type="nucleotide sequence ID" value="NZ_WEKT01000024.1"/>
</dbReference>
<gene>
    <name evidence="4" type="ORF">F9817_13385</name>
</gene>
<sequence>MIILRPARLSDLGQLERLAKESGTMVSTLPDKKESLVRKIERSIDSFAQDVVTPGEESYFFVLEECLTGQVVGTGAINALSGYRTPFYAFRNDMLIHSSRELNVHSRVHALSLTHDLSDHSNLCSFYVVDSLHKTLYPALVTLGRLLYMSVESQRFSNEWMAVLPGLCDDAGRAPFWEHVGRKFIGLDYDEVEFLNGTKDGTFIAELMPHYPLYVPLFDEEAQQAIGMVHPKAELQCNLLSGQGFEPDKYVEIFDGGPILSATHNTLNIWQQQRQKSVTFAEVAPDAPAHLIGFKSDSGFSAFIAPCQTRSSQLVLDKSIAQQVGITNKQTVWHVEI</sequence>
<keyword evidence="1" id="KW-0056">Arginine metabolism</keyword>